<evidence type="ECO:0000313" key="2">
    <source>
        <dbReference type="Proteomes" id="UP000662904"/>
    </source>
</evidence>
<dbReference type="EMBL" id="CP059066">
    <property type="protein sequence ID" value="QSQ10107.1"/>
    <property type="molecule type" value="Genomic_DNA"/>
</dbReference>
<organism evidence="1 2">
    <name type="scientific">Koleobacter methoxysyntrophicus</name>
    <dbReference type="NCBI Taxonomy" id="2751313"/>
    <lineage>
        <taxon>Bacteria</taxon>
        <taxon>Bacillati</taxon>
        <taxon>Bacillota</taxon>
        <taxon>Clostridia</taxon>
        <taxon>Koleobacterales</taxon>
        <taxon>Koleobacteraceae</taxon>
        <taxon>Koleobacter</taxon>
    </lineage>
</organism>
<dbReference type="Proteomes" id="UP000662904">
    <property type="component" value="Chromosome"/>
</dbReference>
<reference evidence="1" key="1">
    <citation type="submission" date="2020-07" db="EMBL/GenBank/DDBJ databases">
        <title>Koleobacter methoxysyntrophicus gen. nov., sp. nov., a novel anaerobic bacterium isolated from deep subsurface oil field and proposal of Koleobacterales ord. nov. in the phylum Firmicutes.</title>
        <authorList>
            <person name="Sakamoto S."/>
            <person name="Tamaki H."/>
        </authorList>
    </citation>
    <scope>NUCLEOTIDE SEQUENCE</scope>
    <source>
        <strain evidence="1">NRmbB1</strain>
    </source>
</reference>
<evidence type="ECO:0000313" key="1">
    <source>
        <dbReference type="EMBL" id="QSQ10107.1"/>
    </source>
</evidence>
<sequence length="81" mass="9266">MKDILEKVLDAIDMETFLICRDEDEGKGLMLKLMEQLGFKDTNIVFIEHNGPGARIRARGYIYKPGDSYGWLKTDEGRNGQ</sequence>
<accession>A0A8A0RRW2</accession>
<dbReference type="AlphaFoldDB" id="A0A8A0RRW2"/>
<name>A0A8A0RRW2_9FIRM</name>
<protein>
    <submittedName>
        <fullName evidence="1">Uncharacterized protein</fullName>
    </submittedName>
</protein>
<proteinExistence type="predicted"/>
<dbReference type="KEGG" id="kme:H0A61_02499"/>
<keyword evidence="2" id="KW-1185">Reference proteome</keyword>
<dbReference type="RefSeq" id="WP_206707426.1">
    <property type="nucleotide sequence ID" value="NZ_CP059066.1"/>
</dbReference>
<gene>
    <name evidence="1" type="ORF">H0A61_02499</name>
</gene>